<protein>
    <recommendedName>
        <fullName evidence="3">LamG domain-containing protein</fullName>
    </recommendedName>
</protein>
<accession>A0ABX1C1Y5</accession>
<dbReference type="EMBL" id="JAATEN010000016">
    <property type="protein sequence ID" value="NJQ02690.1"/>
    <property type="molecule type" value="Genomic_DNA"/>
</dbReference>
<evidence type="ECO:0000313" key="2">
    <source>
        <dbReference type="Proteomes" id="UP000695264"/>
    </source>
</evidence>
<keyword evidence="2" id="KW-1185">Reference proteome</keyword>
<evidence type="ECO:0000313" key="1">
    <source>
        <dbReference type="EMBL" id="NJQ02690.1"/>
    </source>
</evidence>
<dbReference type="Gene3D" id="2.60.120.200">
    <property type="match status" value="1"/>
</dbReference>
<comment type="caution">
    <text evidence="1">The sequence shown here is derived from an EMBL/GenBank/DDBJ whole genome shotgun (WGS) entry which is preliminary data.</text>
</comment>
<proteinExistence type="predicted"/>
<organism evidence="1 2">
    <name type="scientific">Streptomyces zingiberis</name>
    <dbReference type="NCBI Taxonomy" id="2053010"/>
    <lineage>
        <taxon>Bacteria</taxon>
        <taxon>Bacillati</taxon>
        <taxon>Actinomycetota</taxon>
        <taxon>Actinomycetes</taxon>
        <taxon>Kitasatosporales</taxon>
        <taxon>Streptomycetaceae</taxon>
        <taxon>Streptomyces</taxon>
    </lineage>
</organism>
<evidence type="ECO:0008006" key="3">
    <source>
        <dbReference type="Google" id="ProtNLM"/>
    </source>
</evidence>
<dbReference type="Proteomes" id="UP000695264">
    <property type="component" value="Unassembled WGS sequence"/>
</dbReference>
<name>A0ABX1C1Y5_9ACTN</name>
<sequence length="229" mass="25258">MFCEDFESLPTGPAVSRRWRTENANGTLTVERQRPGRGVHRPGKALRVRTEGNGKAFLVVDGLTPPGNSFWGRARLRVAEFPTAPDWAHWTMVEATGEGPGFVRPLGGQYVPSVDANLWGVGSDGGPTGDWTAWRESAPARAGRWVCAEWRMDATDNRIEVWFDGRPQPDLTVSTRDHGGADPGTDFVFPRFGTVKFGWQLYQPDPAPGRFDVLLDDLALAPERVGCPR</sequence>
<reference evidence="1 2" key="1">
    <citation type="submission" date="2020-03" db="EMBL/GenBank/DDBJ databases">
        <title>WGS of actinomycetes isolated from Thailand.</title>
        <authorList>
            <person name="Thawai C."/>
        </authorList>
    </citation>
    <scope>NUCLEOTIDE SEQUENCE [LARGE SCALE GENOMIC DNA]</scope>
    <source>
        <strain evidence="1 2">PLAI 1-29</strain>
    </source>
</reference>
<gene>
    <name evidence="1" type="ORF">HCK00_19630</name>
</gene>